<evidence type="ECO:0000313" key="4">
    <source>
        <dbReference type="Proteomes" id="UP000663828"/>
    </source>
</evidence>
<feature type="transmembrane region" description="Helical" evidence="2">
    <location>
        <begin position="91"/>
        <end position="117"/>
    </location>
</feature>
<dbReference type="EMBL" id="CAJNOR010000178">
    <property type="protein sequence ID" value="CAF0829135.1"/>
    <property type="molecule type" value="Genomic_DNA"/>
</dbReference>
<protein>
    <submittedName>
        <fullName evidence="3">Uncharacterized protein</fullName>
    </submittedName>
</protein>
<reference evidence="3" key="1">
    <citation type="submission" date="2021-02" db="EMBL/GenBank/DDBJ databases">
        <authorList>
            <person name="Nowell W R."/>
        </authorList>
    </citation>
    <scope>NUCLEOTIDE SEQUENCE</scope>
</reference>
<organism evidence="3 4">
    <name type="scientific">Adineta ricciae</name>
    <name type="common">Rotifer</name>
    <dbReference type="NCBI Taxonomy" id="249248"/>
    <lineage>
        <taxon>Eukaryota</taxon>
        <taxon>Metazoa</taxon>
        <taxon>Spiralia</taxon>
        <taxon>Gnathifera</taxon>
        <taxon>Rotifera</taxon>
        <taxon>Eurotatoria</taxon>
        <taxon>Bdelloidea</taxon>
        <taxon>Adinetida</taxon>
        <taxon>Adinetidae</taxon>
        <taxon>Adineta</taxon>
    </lineage>
</organism>
<keyword evidence="4" id="KW-1185">Reference proteome</keyword>
<comment type="caution">
    <text evidence="3">The sequence shown here is derived from an EMBL/GenBank/DDBJ whole genome shotgun (WGS) entry which is preliminary data.</text>
</comment>
<name>A0A813ULY4_ADIRI</name>
<keyword evidence="2" id="KW-1133">Transmembrane helix</keyword>
<evidence type="ECO:0000256" key="1">
    <source>
        <dbReference type="SAM" id="MobiDB-lite"/>
    </source>
</evidence>
<feature type="region of interest" description="Disordered" evidence="1">
    <location>
        <begin position="1"/>
        <end position="21"/>
    </location>
</feature>
<feature type="compositionally biased region" description="Polar residues" evidence="1">
    <location>
        <begin position="12"/>
        <end position="21"/>
    </location>
</feature>
<evidence type="ECO:0000313" key="3">
    <source>
        <dbReference type="EMBL" id="CAF0829135.1"/>
    </source>
</evidence>
<keyword evidence="2" id="KW-0812">Transmembrane</keyword>
<keyword evidence="2" id="KW-0472">Membrane</keyword>
<feature type="compositionally biased region" description="Basic and acidic residues" evidence="1">
    <location>
        <begin position="1"/>
        <end position="11"/>
    </location>
</feature>
<gene>
    <name evidence="3" type="ORF">XAT740_LOCUS4367</name>
</gene>
<proteinExistence type="predicted"/>
<accession>A0A813ULY4</accession>
<dbReference type="Proteomes" id="UP000663828">
    <property type="component" value="Unassembled WGS sequence"/>
</dbReference>
<evidence type="ECO:0000256" key="2">
    <source>
        <dbReference type="SAM" id="Phobius"/>
    </source>
</evidence>
<dbReference type="AlphaFoldDB" id="A0A813ULY4"/>
<sequence length="273" mass="29840">MDAIKNLEVRHPSTQQGTSQKRAPVNKIVRFYYNARFSKQQAFEHPKGQASTDIEPQIFSSEERTEGSSMRDISIDESFEESETIFCSTRALIITFVIIILIIIVVAIAIGVVIGTINSRKNTSSSENISTIASSYMRSTVSIGSQTGLPCSSYTTINDPTRSVTQTTVNGACDQLEIFNATTHGSWIRFVGTGGTTIPLLPPVPPACGAYVVGWFNGTMPTTPGTSMNATIYFSIYQSVVIVETHIEVMNCNGFFIYLLPPVTLCNGRYCTT</sequence>